<feature type="domain" description="Activator of Hsp90 ATPase homologue 1/2-like C-terminal" evidence="2">
    <location>
        <begin position="11"/>
        <end position="140"/>
    </location>
</feature>
<dbReference type="Gene3D" id="3.30.530.20">
    <property type="match status" value="1"/>
</dbReference>
<dbReference type="InterPro" id="IPR023393">
    <property type="entry name" value="START-like_dom_sf"/>
</dbReference>
<dbReference type="InterPro" id="IPR013538">
    <property type="entry name" value="ASHA1/2-like_C"/>
</dbReference>
<name>A0A849A9T2_9ACTN</name>
<dbReference type="AlphaFoldDB" id="A0A849A9T2"/>
<protein>
    <submittedName>
        <fullName evidence="3">SRPBCC domain-containing protein</fullName>
    </submittedName>
</protein>
<dbReference type="EMBL" id="JABEND010000004">
    <property type="protein sequence ID" value="NNG35861.1"/>
    <property type="molecule type" value="Genomic_DNA"/>
</dbReference>
<dbReference type="Proteomes" id="UP000562984">
    <property type="component" value="Unassembled WGS sequence"/>
</dbReference>
<comment type="similarity">
    <text evidence="1">Belongs to the AHA1 family.</text>
</comment>
<dbReference type="RefSeq" id="WP_171199554.1">
    <property type="nucleotide sequence ID" value="NZ_JABEND010000004.1"/>
</dbReference>
<accession>A0A849A9T2</accession>
<proteinExistence type="inferred from homology"/>
<keyword evidence="4" id="KW-1185">Reference proteome</keyword>
<gene>
    <name evidence="3" type="ORF">HKD39_09090</name>
</gene>
<evidence type="ECO:0000256" key="1">
    <source>
        <dbReference type="ARBA" id="ARBA00006817"/>
    </source>
</evidence>
<dbReference type="SUPFAM" id="SSF55961">
    <property type="entry name" value="Bet v1-like"/>
    <property type="match status" value="1"/>
</dbReference>
<dbReference type="CDD" id="cd07814">
    <property type="entry name" value="SRPBCC_CalC_Aha1-like"/>
    <property type="match status" value="1"/>
</dbReference>
<organism evidence="3 4">
    <name type="scientific">Nakamurella aerolata</name>
    <dbReference type="NCBI Taxonomy" id="1656892"/>
    <lineage>
        <taxon>Bacteria</taxon>
        <taxon>Bacillati</taxon>
        <taxon>Actinomycetota</taxon>
        <taxon>Actinomycetes</taxon>
        <taxon>Nakamurellales</taxon>
        <taxon>Nakamurellaceae</taxon>
        <taxon>Nakamurella</taxon>
    </lineage>
</organism>
<dbReference type="Pfam" id="PF08327">
    <property type="entry name" value="AHSA1"/>
    <property type="match status" value="1"/>
</dbReference>
<evidence type="ECO:0000259" key="2">
    <source>
        <dbReference type="Pfam" id="PF08327"/>
    </source>
</evidence>
<sequence length="145" mass="16020">MSTITISRTVAAPPEQVFDAWVQPQQLARWWWPQWPDTSYQLDVTVGGNYRIHNAANGIGVFGEFTVVDRPNTLAMTWIWADEEPPRNAAGENVVDEVTVTFTPVSAGTEVTVRHTSTEHIAGGGAEQGWNDVLDRLPAWFAGRG</sequence>
<evidence type="ECO:0000313" key="4">
    <source>
        <dbReference type="Proteomes" id="UP000562984"/>
    </source>
</evidence>
<evidence type="ECO:0000313" key="3">
    <source>
        <dbReference type="EMBL" id="NNG35861.1"/>
    </source>
</evidence>
<comment type="caution">
    <text evidence="3">The sequence shown here is derived from an EMBL/GenBank/DDBJ whole genome shotgun (WGS) entry which is preliminary data.</text>
</comment>
<reference evidence="3 4" key="1">
    <citation type="submission" date="2020-05" db="EMBL/GenBank/DDBJ databases">
        <title>Nakamurella sp. DB0629 isolated from air conditioner.</title>
        <authorList>
            <person name="Kim D.H."/>
            <person name="Kim D.-U."/>
        </authorList>
    </citation>
    <scope>NUCLEOTIDE SEQUENCE [LARGE SCALE GENOMIC DNA]</scope>
    <source>
        <strain evidence="3 4">DB0629</strain>
    </source>
</reference>